<dbReference type="PANTHER" id="PTHR10211:SF0">
    <property type="entry name" value="DEOXYRIBODIPYRIMIDINE PHOTO-LYASE"/>
    <property type="match status" value="1"/>
</dbReference>
<protein>
    <recommendedName>
        <fullName evidence="4">Deoxyribodipyrimidine photo-lyase</fullName>
        <ecNumber evidence="3">4.1.99.3</ecNumber>
    </recommendedName>
    <alternativeName>
        <fullName evidence="11">DNA photolyase</fullName>
    </alternativeName>
</protein>
<keyword evidence="9" id="KW-0234">DNA repair</keyword>
<reference evidence="14 15" key="2">
    <citation type="journal article" date="2011" name="Stand. Genomic Sci.">
        <title>Complete genome sequence of Truepera radiovictrix type strain (RQ-24).</title>
        <authorList>
            <person name="Ivanova N."/>
            <person name="Rohde C."/>
            <person name="Munk C."/>
            <person name="Nolan M."/>
            <person name="Lucas S."/>
            <person name="Del Rio T.G."/>
            <person name="Tice H."/>
            <person name="Deshpande S."/>
            <person name="Cheng J.F."/>
            <person name="Tapia R."/>
            <person name="Han C."/>
            <person name="Goodwin L."/>
            <person name="Pitluck S."/>
            <person name="Liolios K."/>
            <person name="Mavromatis K."/>
            <person name="Mikhailova N."/>
            <person name="Pati A."/>
            <person name="Chen A."/>
            <person name="Palaniappan K."/>
            <person name="Land M."/>
            <person name="Hauser L."/>
            <person name="Chang Y.J."/>
            <person name="Jeffries C.D."/>
            <person name="Brambilla E."/>
            <person name="Rohde M."/>
            <person name="Goker M."/>
            <person name="Tindall B.J."/>
            <person name="Woyke T."/>
            <person name="Bristow J."/>
            <person name="Eisen J.A."/>
            <person name="Markowitz V."/>
            <person name="Hugenholtz P."/>
            <person name="Kyrpides N.C."/>
            <person name="Klenk H.P."/>
            <person name="Lapidus A."/>
        </authorList>
    </citation>
    <scope>NUCLEOTIDE SEQUENCE [LARGE SCALE GENOMIC DNA]</scope>
    <source>
        <strain evidence="15">DSM 17093 / CIP 108686 / LMG 22925 / RQ-24</strain>
    </source>
</reference>
<dbReference type="PANTHER" id="PTHR10211">
    <property type="entry name" value="DEOXYRIBODIPYRIMIDINE PHOTOLYASE"/>
    <property type="match status" value="1"/>
</dbReference>
<evidence type="ECO:0000256" key="10">
    <source>
        <dbReference type="ARBA" id="ARBA00023239"/>
    </source>
</evidence>
<dbReference type="GO" id="GO:0003677">
    <property type="term" value="F:DNA binding"/>
    <property type="evidence" value="ECO:0007669"/>
    <property type="project" value="UniProtKB-KW"/>
</dbReference>
<reference evidence="15" key="1">
    <citation type="submission" date="2010-05" db="EMBL/GenBank/DDBJ databases">
        <title>The complete genome of Truepera radiovictris DSM 17093.</title>
        <authorList>
            <consortium name="US DOE Joint Genome Institute (JGI-PGF)"/>
            <person name="Lucas S."/>
            <person name="Copeland A."/>
            <person name="Lapidus A."/>
            <person name="Glavina del Rio T."/>
            <person name="Dalin E."/>
            <person name="Tice H."/>
            <person name="Bruce D."/>
            <person name="Goodwin L."/>
            <person name="Pitluck S."/>
            <person name="Kyrpides N."/>
            <person name="Mavromatis K."/>
            <person name="Ovchinnikova G."/>
            <person name="Munk A.C."/>
            <person name="Detter J.C."/>
            <person name="Han C."/>
            <person name="Tapia R."/>
            <person name="Land M."/>
            <person name="Hauser L."/>
            <person name="Markowitz V."/>
            <person name="Cheng J.-F."/>
            <person name="Hugenholtz P."/>
            <person name="Woyke T."/>
            <person name="Wu D."/>
            <person name="Tindall B."/>
            <person name="Pomrenke H.G."/>
            <person name="Brambilla E."/>
            <person name="Klenk H.-P."/>
            <person name="Eisen J.A."/>
        </authorList>
    </citation>
    <scope>NUCLEOTIDE SEQUENCE [LARGE SCALE GENOMIC DNA]</scope>
    <source>
        <strain evidence="15">DSM 17093 / CIP 108686 / LMG 22925 / RQ-24</strain>
    </source>
</reference>
<evidence type="ECO:0000256" key="5">
    <source>
        <dbReference type="ARBA" id="ARBA00022630"/>
    </source>
</evidence>
<dbReference type="InterPro" id="IPR006050">
    <property type="entry name" value="DNA_photolyase_N"/>
</dbReference>
<feature type="domain" description="Photolyase/cryptochrome alpha/beta" evidence="13">
    <location>
        <begin position="55"/>
        <end position="183"/>
    </location>
</feature>
<evidence type="ECO:0000313" key="15">
    <source>
        <dbReference type="Proteomes" id="UP000000379"/>
    </source>
</evidence>
<dbReference type="InterPro" id="IPR052219">
    <property type="entry name" value="Photolyase_Class-2"/>
</dbReference>
<comment type="cofactor">
    <cofactor evidence="1">
        <name>FAD</name>
        <dbReference type="ChEBI" id="CHEBI:57692"/>
    </cofactor>
</comment>
<dbReference type="InterPro" id="IPR014729">
    <property type="entry name" value="Rossmann-like_a/b/a_fold"/>
</dbReference>
<comment type="catalytic activity">
    <reaction evidence="12">
        <text>cyclobutadipyrimidine (in DNA) = 2 pyrimidine residues (in DNA).</text>
        <dbReference type="EC" id="4.1.99.3"/>
    </reaction>
</comment>
<dbReference type="GO" id="GO:0003904">
    <property type="term" value="F:deoxyribodipyrimidine photo-lyase activity"/>
    <property type="evidence" value="ECO:0007669"/>
    <property type="project" value="UniProtKB-EC"/>
</dbReference>
<evidence type="ECO:0000256" key="2">
    <source>
        <dbReference type="ARBA" id="ARBA00006409"/>
    </source>
</evidence>
<evidence type="ECO:0000256" key="11">
    <source>
        <dbReference type="ARBA" id="ARBA00031671"/>
    </source>
</evidence>
<keyword evidence="6" id="KW-0227">DNA damage</keyword>
<evidence type="ECO:0000256" key="3">
    <source>
        <dbReference type="ARBA" id="ARBA00013149"/>
    </source>
</evidence>
<dbReference type="AlphaFoldDB" id="D7CWM4"/>
<keyword evidence="15" id="KW-1185">Reference proteome</keyword>
<proteinExistence type="inferred from homology"/>
<dbReference type="Gene3D" id="1.10.579.10">
    <property type="entry name" value="DNA Cyclobutane Dipyrimidine Photolyase, subunit A, domain 3"/>
    <property type="match status" value="1"/>
</dbReference>
<keyword evidence="8" id="KW-0238">DNA-binding</keyword>
<evidence type="ECO:0000259" key="13">
    <source>
        <dbReference type="PROSITE" id="PS51645"/>
    </source>
</evidence>
<dbReference type="STRING" id="649638.Trad_1301"/>
<evidence type="ECO:0000256" key="6">
    <source>
        <dbReference type="ARBA" id="ARBA00022763"/>
    </source>
</evidence>
<keyword evidence="7" id="KW-0274">FAD</keyword>
<evidence type="ECO:0000256" key="8">
    <source>
        <dbReference type="ARBA" id="ARBA00023125"/>
    </source>
</evidence>
<dbReference type="eggNOG" id="COG0415">
    <property type="taxonomic scope" value="Bacteria"/>
</dbReference>
<dbReference type="GO" id="GO:0000719">
    <property type="term" value="P:photoreactive repair"/>
    <property type="evidence" value="ECO:0007669"/>
    <property type="project" value="TreeGrafter"/>
</dbReference>
<accession>D7CWM4</accession>
<evidence type="ECO:0000256" key="9">
    <source>
        <dbReference type="ARBA" id="ARBA00023204"/>
    </source>
</evidence>
<dbReference type="KEGG" id="tra:Trad_1301"/>
<name>D7CWM4_TRURR</name>
<sequence length="489" mass="55836">MLEACWERTGNASKAPVTVSPAAAVRARGAQDGAMTGVQDARVKALNDHDLADGRYVLYWMQQSQRARFNHALEHAAMWANDLNKPLLVAFGLMDDYPEANARHYAFLLEGLQDVAEALAERRIAFVVQRGRPDEVALRLAQDAALLVCDRGYLRHQRLWRERVAREARCRVVQVESDVVVPVEVASDKKEHAARTLRPKLTRHLETYLRDVEEVALRAPSRELGVEGLDLTDPGALLASLKLDTSVAPVRRFRGGTREGERVLRAFLRERFGDYAATRNQPQTNNVSHMSKYLHFGQISPVFVALEVQRAGAGKNAEVYLEELIVRRELPMNFVFYEPHYDRYDALPAWARKTLDEHRGDAREHLYTREQLEAAETHDPYWNAAMKEMLHTGYMHNYMRMYWGKKILEWSPSPEEAFETALHLNNRYFLDGRDANSYANVAWVFGQHDRPWAERAVCGKVRYLSAGGLERKADPKAYVRKVEELIGAA</sequence>
<dbReference type="InterPro" id="IPR036155">
    <property type="entry name" value="Crypto/Photolyase_N_sf"/>
</dbReference>
<dbReference type="SUPFAM" id="SSF48173">
    <property type="entry name" value="Cryptochrome/photolyase FAD-binding domain"/>
    <property type="match status" value="1"/>
</dbReference>
<dbReference type="Gene3D" id="1.25.40.80">
    <property type="match status" value="1"/>
</dbReference>
<dbReference type="FunFam" id="1.10.579.10:FF:000002">
    <property type="entry name" value="Deoxyribodipyrimidine photolyase"/>
    <property type="match status" value="1"/>
</dbReference>
<evidence type="ECO:0000313" key="14">
    <source>
        <dbReference type="EMBL" id="ADI14423.1"/>
    </source>
</evidence>
<dbReference type="PROSITE" id="PS51645">
    <property type="entry name" value="PHR_CRY_ALPHA_BETA"/>
    <property type="match status" value="1"/>
</dbReference>
<dbReference type="Gene3D" id="3.40.50.620">
    <property type="entry name" value="HUPs"/>
    <property type="match status" value="1"/>
</dbReference>
<dbReference type="InterPro" id="IPR036134">
    <property type="entry name" value="Crypto/Photolyase_FAD-like_sf"/>
</dbReference>
<organism evidence="14 15">
    <name type="scientific">Truepera radiovictrix (strain DSM 17093 / CIP 108686 / LMG 22925 / RQ-24)</name>
    <dbReference type="NCBI Taxonomy" id="649638"/>
    <lineage>
        <taxon>Bacteria</taxon>
        <taxon>Thermotogati</taxon>
        <taxon>Deinococcota</taxon>
        <taxon>Deinococci</taxon>
        <taxon>Trueperales</taxon>
        <taxon>Trueperaceae</taxon>
        <taxon>Truepera</taxon>
    </lineage>
</organism>
<dbReference type="Pfam" id="PF00875">
    <property type="entry name" value="DNA_photolyase"/>
    <property type="match status" value="1"/>
</dbReference>
<keyword evidence="10" id="KW-0456">Lyase</keyword>
<evidence type="ECO:0000256" key="12">
    <source>
        <dbReference type="ARBA" id="ARBA00033999"/>
    </source>
</evidence>
<dbReference type="EMBL" id="CP002049">
    <property type="protein sequence ID" value="ADI14423.1"/>
    <property type="molecule type" value="Genomic_DNA"/>
</dbReference>
<evidence type="ECO:0000256" key="4">
    <source>
        <dbReference type="ARBA" id="ARBA00014046"/>
    </source>
</evidence>
<dbReference type="SUPFAM" id="SSF52425">
    <property type="entry name" value="Cryptochrome/photolyase, N-terminal domain"/>
    <property type="match status" value="1"/>
</dbReference>
<keyword evidence="5" id="KW-0285">Flavoprotein</keyword>
<dbReference type="Proteomes" id="UP000000379">
    <property type="component" value="Chromosome"/>
</dbReference>
<comment type="similarity">
    <text evidence="2">Belongs to the DNA photolyase class-2 family.</text>
</comment>
<dbReference type="EC" id="4.1.99.3" evidence="3"/>
<dbReference type="HOGENOM" id="CLU_026342_2_1_0"/>
<evidence type="ECO:0000256" key="7">
    <source>
        <dbReference type="ARBA" id="ARBA00022827"/>
    </source>
</evidence>
<gene>
    <name evidence="14" type="ordered locus">Trad_1301</name>
</gene>
<evidence type="ECO:0000256" key="1">
    <source>
        <dbReference type="ARBA" id="ARBA00001974"/>
    </source>
</evidence>